<evidence type="ECO:0000256" key="1">
    <source>
        <dbReference type="ARBA" id="ARBA00004141"/>
    </source>
</evidence>
<dbReference type="GO" id="GO:0055085">
    <property type="term" value="P:transmembrane transport"/>
    <property type="evidence" value="ECO:0007669"/>
    <property type="project" value="InterPro"/>
</dbReference>
<dbReference type="Gene3D" id="2.30.30.60">
    <property type="match status" value="1"/>
</dbReference>
<evidence type="ECO:0000313" key="9">
    <source>
        <dbReference type="Proteomes" id="UP000619545"/>
    </source>
</evidence>
<keyword evidence="3 6" id="KW-0812">Transmembrane</keyword>
<dbReference type="GO" id="GO:0016020">
    <property type="term" value="C:membrane"/>
    <property type="evidence" value="ECO:0007669"/>
    <property type="project" value="UniProtKB-SubCell"/>
</dbReference>
<dbReference type="Pfam" id="PF00924">
    <property type="entry name" value="MS_channel_2nd"/>
    <property type="match status" value="1"/>
</dbReference>
<dbReference type="InterPro" id="IPR011014">
    <property type="entry name" value="MscS_channel_TM-2"/>
</dbReference>
<dbReference type="AlphaFoldDB" id="A0A832STB2"/>
<dbReference type="Gene3D" id="1.10.287.1260">
    <property type="match status" value="1"/>
</dbReference>
<dbReference type="SUPFAM" id="SSF50182">
    <property type="entry name" value="Sm-like ribonucleoproteins"/>
    <property type="match status" value="1"/>
</dbReference>
<protein>
    <submittedName>
        <fullName evidence="8">Mechanosensitive ion channel family protein</fullName>
    </submittedName>
</protein>
<sequence length="244" mass="26714">MELPSMKLPSAHVEPLKLATAIVIALLLVKIMGRAARAVRGKLEEEDLQDLGWWVEKTLLYGSYLLAFSIVLESLGVSLWALVTGLGLAGAGIAVAARDLIANLLAGLYLALERPFEVGDRIRVGEYSGEVVDLRIRCTVLKSRGRRIVIPNSVLVNETVEKLDDSDECEFEVVVEGSPGEIGRRLAALEKELDSLKLKYYEISVERVESGRTLVRVRTAGKEVDSVHGAVRRALVKRPGGTDR</sequence>
<feature type="domain" description="Mechanosensitive ion channel MscS" evidence="7">
    <location>
        <begin position="99"/>
        <end position="161"/>
    </location>
</feature>
<accession>A0A832STB2</accession>
<evidence type="ECO:0000313" key="8">
    <source>
        <dbReference type="EMBL" id="HII69957.1"/>
    </source>
</evidence>
<evidence type="ECO:0000256" key="5">
    <source>
        <dbReference type="ARBA" id="ARBA00023136"/>
    </source>
</evidence>
<dbReference type="RefSeq" id="WP_011019183.1">
    <property type="nucleotide sequence ID" value="NZ_DUJS01000002.1"/>
</dbReference>
<keyword evidence="5 6" id="KW-0472">Membrane</keyword>
<organism evidence="8 9">
    <name type="scientific">Methanopyrus kandleri</name>
    <dbReference type="NCBI Taxonomy" id="2320"/>
    <lineage>
        <taxon>Archaea</taxon>
        <taxon>Methanobacteriati</taxon>
        <taxon>Methanobacteriota</taxon>
        <taxon>Methanomada group</taxon>
        <taxon>Methanopyri</taxon>
        <taxon>Methanopyrales</taxon>
        <taxon>Methanopyraceae</taxon>
        <taxon>Methanopyrus</taxon>
    </lineage>
</organism>
<proteinExistence type="inferred from homology"/>
<evidence type="ECO:0000256" key="4">
    <source>
        <dbReference type="ARBA" id="ARBA00022989"/>
    </source>
</evidence>
<gene>
    <name evidence="8" type="ORF">HA336_01825</name>
</gene>
<name>A0A832STB2_9EURY</name>
<evidence type="ECO:0000256" key="2">
    <source>
        <dbReference type="ARBA" id="ARBA00008017"/>
    </source>
</evidence>
<dbReference type="GeneID" id="1476916"/>
<dbReference type="InterPro" id="IPR010920">
    <property type="entry name" value="LSM_dom_sf"/>
</dbReference>
<dbReference type="SUPFAM" id="SSF82861">
    <property type="entry name" value="Mechanosensitive channel protein MscS (YggB), transmembrane region"/>
    <property type="match status" value="1"/>
</dbReference>
<feature type="transmembrane region" description="Helical" evidence="6">
    <location>
        <begin position="15"/>
        <end position="33"/>
    </location>
</feature>
<keyword evidence="4 6" id="KW-1133">Transmembrane helix</keyword>
<comment type="subcellular location">
    <subcellularLocation>
        <location evidence="1">Membrane</location>
        <topology evidence="1">Multi-pass membrane protein</topology>
    </subcellularLocation>
</comment>
<comment type="caution">
    <text evidence="8">The sequence shown here is derived from an EMBL/GenBank/DDBJ whole genome shotgun (WGS) entry which is preliminary data.</text>
</comment>
<evidence type="ECO:0000256" key="3">
    <source>
        <dbReference type="ARBA" id="ARBA00022692"/>
    </source>
</evidence>
<reference evidence="8" key="1">
    <citation type="journal article" date="2020" name="bioRxiv">
        <title>A rank-normalized archaeal taxonomy based on genome phylogeny resolves widespread incomplete and uneven classifications.</title>
        <authorList>
            <person name="Rinke C."/>
            <person name="Chuvochina M."/>
            <person name="Mussig A.J."/>
            <person name="Chaumeil P.-A."/>
            <person name="Waite D.W."/>
            <person name="Whitman W.B."/>
            <person name="Parks D.H."/>
            <person name="Hugenholtz P."/>
        </authorList>
    </citation>
    <scope>NUCLEOTIDE SEQUENCE</scope>
    <source>
        <strain evidence="8">UBA8853</strain>
    </source>
</reference>
<dbReference type="InterPro" id="IPR023408">
    <property type="entry name" value="MscS_beta-dom_sf"/>
</dbReference>
<dbReference type="PANTHER" id="PTHR30566">
    <property type="entry name" value="YNAI-RELATED MECHANOSENSITIVE ION CHANNEL"/>
    <property type="match status" value="1"/>
</dbReference>
<comment type="similarity">
    <text evidence="2">Belongs to the MscS (TC 1.A.23) family.</text>
</comment>
<evidence type="ECO:0000259" key="7">
    <source>
        <dbReference type="Pfam" id="PF00924"/>
    </source>
</evidence>
<dbReference type="InterPro" id="IPR006685">
    <property type="entry name" value="MscS_channel_2nd"/>
</dbReference>
<evidence type="ECO:0000256" key="6">
    <source>
        <dbReference type="SAM" id="Phobius"/>
    </source>
</evidence>
<dbReference type="EMBL" id="DUJS01000002">
    <property type="protein sequence ID" value="HII69957.1"/>
    <property type="molecule type" value="Genomic_DNA"/>
</dbReference>
<dbReference type="PANTHER" id="PTHR30566:SF5">
    <property type="entry name" value="MECHANOSENSITIVE ION CHANNEL PROTEIN 1, MITOCHONDRIAL-RELATED"/>
    <property type="match status" value="1"/>
</dbReference>
<dbReference type="Proteomes" id="UP000619545">
    <property type="component" value="Unassembled WGS sequence"/>
</dbReference>